<reference evidence="1 2" key="1">
    <citation type="submission" date="2010-10" db="EMBL/GenBank/DDBJ databases">
        <authorList>
            <person name="Durkin A.S."/>
            <person name="Madupu R."/>
            <person name="Torralba M."/>
            <person name="Gillis M."/>
            <person name="Methe B."/>
            <person name="Sutton G."/>
            <person name="Nelson K.E."/>
        </authorList>
    </citation>
    <scope>NUCLEOTIDE SEQUENCE [LARGE SCALE GENOMIC DNA]</scope>
    <source>
        <strain evidence="1 2">ACS-146-V-Sch2b</strain>
    </source>
</reference>
<comment type="caution">
    <text evidence="1">The sequence shown here is derived from an EMBL/GenBank/DDBJ whole genome shotgun (WGS) entry which is preliminary data.</text>
</comment>
<evidence type="ECO:0000313" key="2">
    <source>
        <dbReference type="Proteomes" id="UP000003705"/>
    </source>
</evidence>
<organism evidence="1 2">
    <name type="scientific">Peptoniphilus harei ACS-146-V-Sch2b</name>
    <dbReference type="NCBI Taxonomy" id="908338"/>
    <lineage>
        <taxon>Bacteria</taxon>
        <taxon>Bacillati</taxon>
        <taxon>Bacillota</taxon>
        <taxon>Tissierellia</taxon>
        <taxon>Tissierellales</taxon>
        <taxon>Peptoniphilaceae</taxon>
        <taxon>Peptoniphilus</taxon>
    </lineage>
</organism>
<dbReference type="AlphaFoldDB" id="E4KXA6"/>
<dbReference type="EMBL" id="AENP01000006">
    <property type="protein sequence ID" value="EFR33570.1"/>
    <property type="molecule type" value="Genomic_DNA"/>
</dbReference>
<keyword evidence="2" id="KW-1185">Reference proteome</keyword>
<dbReference type="RefSeq" id="WP_005955552.1">
    <property type="nucleotide sequence ID" value="NZ_AENP01000006.1"/>
</dbReference>
<protein>
    <submittedName>
        <fullName evidence="1">Uncharacterized protein</fullName>
    </submittedName>
</protein>
<gene>
    <name evidence="1" type="ORF">HMPREF9286_0178</name>
</gene>
<accession>E4KXA6</accession>
<name>E4KXA6_9FIRM</name>
<dbReference type="eggNOG" id="ENOG5033BTW">
    <property type="taxonomic scope" value="Bacteria"/>
</dbReference>
<sequence length="60" mass="7038">MKVKFIGETYPVYMINGKVYDVISIEKTWYRIVDEEGEDYLYPPELFEVVDEGGNGNERV</sequence>
<proteinExistence type="predicted"/>
<evidence type="ECO:0000313" key="1">
    <source>
        <dbReference type="EMBL" id="EFR33570.1"/>
    </source>
</evidence>
<dbReference type="OrthoDB" id="5771510at2"/>
<dbReference type="Proteomes" id="UP000003705">
    <property type="component" value="Unassembled WGS sequence"/>
</dbReference>